<protein>
    <submittedName>
        <fullName evidence="2">Uncharacterized protein</fullName>
    </submittedName>
</protein>
<comment type="caution">
    <text evidence="2">The sequence shown here is derived from an EMBL/GenBank/DDBJ whole genome shotgun (WGS) entry which is preliminary data.</text>
</comment>
<reference evidence="2 3" key="1">
    <citation type="submission" date="2023-03" db="EMBL/GenBank/DDBJ databases">
        <title>High-quality genome of Scylla paramamosain provides insights in environmental adaptation.</title>
        <authorList>
            <person name="Zhang L."/>
        </authorList>
    </citation>
    <scope>NUCLEOTIDE SEQUENCE [LARGE SCALE GENOMIC DNA]</scope>
    <source>
        <strain evidence="2">LZ_2023a</strain>
        <tissue evidence="2">Muscle</tissue>
    </source>
</reference>
<accession>A0AAW0TKD1</accession>
<feature type="compositionally biased region" description="Polar residues" evidence="1">
    <location>
        <begin position="34"/>
        <end position="55"/>
    </location>
</feature>
<proteinExistence type="predicted"/>
<dbReference type="Proteomes" id="UP001487740">
    <property type="component" value="Unassembled WGS sequence"/>
</dbReference>
<sequence length="142" mass="15396">MKSAASESVRDSKSVERGLSEPQSPSQLAKEDWTTSALQQTQQGHSSQEGFSQKEASMPRPRDTRLVCSAVSVWTRCSVLRGGGHAAAATGFPAPRRLAAVLLASAGTSQHQKWTMYSAEERAAVECSVWGWQSYRGSHLCQ</sequence>
<evidence type="ECO:0000313" key="3">
    <source>
        <dbReference type="Proteomes" id="UP001487740"/>
    </source>
</evidence>
<evidence type="ECO:0000256" key="1">
    <source>
        <dbReference type="SAM" id="MobiDB-lite"/>
    </source>
</evidence>
<gene>
    <name evidence="2" type="ORF">O3P69_020227</name>
</gene>
<name>A0AAW0TKD1_SCYPA</name>
<keyword evidence="3" id="KW-1185">Reference proteome</keyword>
<feature type="compositionally biased region" description="Basic and acidic residues" evidence="1">
    <location>
        <begin position="8"/>
        <end position="19"/>
    </location>
</feature>
<feature type="region of interest" description="Disordered" evidence="1">
    <location>
        <begin position="1"/>
        <end position="63"/>
    </location>
</feature>
<organism evidence="2 3">
    <name type="scientific">Scylla paramamosain</name>
    <name type="common">Mud crab</name>
    <dbReference type="NCBI Taxonomy" id="85552"/>
    <lineage>
        <taxon>Eukaryota</taxon>
        <taxon>Metazoa</taxon>
        <taxon>Ecdysozoa</taxon>
        <taxon>Arthropoda</taxon>
        <taxon>Crustacea</taxon>
        <taxon>Multicrustacea</taxon>
        <taxon>Malacostraca</taxon>
        <taxon>Eumalacostraca</taxon>
        <taxon>Eucarida</taxon>
        <taxon>Decapoda</taxon>
        <taxon>Pleocyemata</taxon>
        <taxon>Brachyura</taxon>
        <taxon>Eubrachyura</taxon>
        <taxon>Portunoidea</taxon>
        <taxon>Portunidae</taxon>
        <taxon>Portuninae</taxon>
        <taxon>Scylla</taxon>
    </lineage>
</organism>
<evidence type="ECO:0000313" key="2">
    <source>
        <dbReference type="EMBL" id="KAK8388195.1"/>
    </source>
</evidence>
<dbReference type="AlphaFoldDB" id="A0AAW0TKD1"/>
<dbReference type="EMBL" id="JARAKH010000029">
    <property type="protein sequence ID" value="KAK8388195.1"/>
    <property type="molecule type" value="Genomic_DNA"/>
</dbReference>
<dbReference type="EMBL" id="JARAKH010000029">
    <property type="protein sequence ID" value="KAK8388196.1"/>
    <property type="molecule type" value="Genomic_DNA"/>
</dbReference>